<reference evidence="2 3" key="1">
    <citation type="submission" date="2023-07" db="EMBL/GenBank/DDBJ databases">
        <title>Sequencing the genomes of 1000 actinobacteria strains.</title>
        <authorList>
            <person name="Klenk H.-P."/>
        </authorList>
    </citation>
    <scope>NUCLEOTIDE SEQUENCE [LARGE SCALE GENOMIC DNA]</scope>
    <source>
        <strain evidence="2 3">GD13</strain>
    </source>
</reference>
<keyword evidence="3" id="KW-1185">Reference proteome</keyword>
<evidence type="ECO:0000256" key="1">
    <source>
        <dbReference type="SAM" id="SignalP"/>
    </source>
</evidence>
<organism evidence="2 3">
    <name type="scientific">Nocardioides massiliensis</name>
    <dbReference type="NCBI Taxonomy" id="1325935"/>
    <lineage>
        <taxon>Bacteria</taxon>
        <taxon>Bacillati</taxon>
        <taxon>Actinomycetota</taxon>
        <taxon>Actinomycetes</taxon>
        <taxon>Propionibacteriales</taxon>
        <taxon>Nocardioidaceae</taxon>
        <taxon>Nocardioides</taxon>
    </lineage>
</organism>
<evidence type="ECO:0008006" key="4">
    <source>
        <dbReference type="Google" id="ProtNLM"/>
    </source>
</evidence>
<dbReference type="Gene3D" id="3.40.390.10">
    <property type="entry name" value="Collagenase (Catalytic Domain)"/>
    <property type="match status" value="1"/>
</dbReference>
<sequence length="374" mass="39534">MRSLRRRSTVAVAGLSLLLTSFAATTSPLAGSAATSATHPASAALTHEHLVRVAAHRAITVTAPRRVDTGTRFRITGTVRLHGGTRRAKRPVRLAEQTTAGTWRTTAAKASTATGRFAFTVAAGARARTRTFRVVAPRHRGLKRVATQRTVRVVRALAVPTPPAPTPPGPSPVTPYAPAGDPNDWTFLYDGGARWNPCRTITWAYNPARQTYDALGDVKRSFDLVSAQTGIQFVYLGLSDRVPVAATGTPTPGAAIHVAWATRHQIPAFQGSTVGLGGSTAVYRGRPDLDASYEVVDGYLLFSTHPPLRPGFDVAGTATWGQVMTHELLHVLGLGHARGAEQLMAPGVSALNHRLGAGDLTGMTRVGATRGCLG</sequence>
<dbReference type="RefSeq" id="WP_306825081.1">
    <property type="nucleotide sequence ID" value="NZ_JAUSQM010000001.1"/>
</dbReference>
<evidence type="ECO:0000313" key="3">
    <source>
        <dbReference type="Proteomes" id="UP001240447"/>
    </source>
</evidence>
<dbReference type="InterPro" id="IPR024079">
    <property type="entry name" value="MetalloPept_cat_dom_sf"/>
</dbReference>
<comment type="caution">
    <text evidence="2">The sequence shown here is derived from an EMBL/GenBank/DDBJ whole genome shotgun (WGS) entry which is preliminary data.</text>
</comment>
<feature type="chain" id="PRO_5046273388" description="Matrixin family metalloprotease" evidence="1">
    <location>
        <begin position="24"/>
        <end position="374"/>
    </location>
</feature>
<feature type="signal peptide" evidence="1">
    <location>
        <begin position="1"/>
        <end position="23"/>
    </location>
</feature>
<proteinExistence type="predicted"/>
<dbReference type="EMBL" id="JAUSQM010000001">
    <property type="protein sequence ID" value="MDP9822266.1"/>
    <property type="molecule type" value="Genomic_DNA"/>
</dbReference>
<keyword evidence="1" id="KW-0732">Signal</keyword>
<accession>A0ABT9NPA6</accession>
<name>A0ABT9NPA6_9ACTN</name>
<dbReference type="SUPFAM" id="SSF55486">
    <property type="entry name" value="Metalloproteases ('zincins'), catalytic domain"/>
    <property type="match status" value="1"/>
</dbReference>
<evidence type="ECO:0000313" key="2">
    <source>
        <dbReference type="EMBL" id="MDP9822266.1"/>
    </source>
</evidence>
<protein>
    <recommendedName>
        <fullName evidence="4">Matrixin family metalloprotease</fullName>
    </recommendedName>
</protein>
<dbReference type="Proteomes" id="UP001240447">
    <property type="component" value="Unassembled WGS sequence"/>
</dbReference>
<gene>
    <name evidence="2" type="ORF">J2S59_002075</name>
</gene>